<sequence>MKKRILGLLVAAAMPGASSGAWAQHGPGDEPIGPGPGPVHETQPDRAMTLDGTMHPRLEARMTRARGDWRRRGGRVPKDYRGPQYVVGDWRGHDLQPPPSGYQWLQIDGDFVLAAITTGVITSIRSGPRR</sequence>
<comment type="caution">
    <text evidence="3">The sequence shown here is derived from an EMBL/GenBank/DDBJ whole genome shotgun (WGS) entry which is preliminary data.</text>
</comment>
<feature type="compositionally biased region" description="Basic and acidic residues" evidence="1">
    <location>
        <begin position="54"/>
        <end position="81"/>
    </location>
</feature>
<evidence type="ECO:0000313" key="3">
    <source>
        <dbReference type="EMBL" id="PRE45652.1"/>
    </source>
</evidence>
<gene>
    <name evidence="3" type="ORF">C6P99_18520</name>
</gene>
<dbReference type="Pfam" id="PF11776">
    <property type="entry name" value="RcnB"/>
    <property type="match status" value="1"/>
</dbReference>
<dbReference type="InterPro" id="IPR024572">
    <property type="entry name" value="RcnB"/>
</dbReference>
<evidence type="ECO:0008006" key="5">
    <source>
        <dbReference type="Google" id="ProtNLM"/>
    </source>
</evidence>
<feature type="chain" id="PRO_5044215457" description="RcnB family protein" evidence="2">
    <location>
        <begin position="24"/>
        <end position="130"/>
    </location>
</feature>
<dbReference type="AlphaFoldDB" id="A0AB37AT42"/>
<protein>
    <recommendedName>
        <fullName evidence="5">RcnB family protein</fullName>
    </recommendedName>
</protein>
<evidence type="ECO:0000256" key="1">
    <source>
        <dbReference type="SAM" id="MobiDB-lite"/>
    </source>
</evidence>
<evidence type="ECO:0000256" key="2">
    <source>
        <dbReference type="SAM" id="SignalP"/>
    </source>
</evidence>
<organism evidence="3 4">
    <name type="scientific">Burkholderia multivorans</name>
    <dbReference type="NCBI Taxonomy" id="87883"/>
    <lineage>
        <taxon>Bacteria</taxon>
        <taxon>Pseudomonadati</taxon>
        <taxon>Pseudomonadota</taxon>
        <taxon>Betaproteobacteria</taxon>
        <taxon>Burkholderiales</taxon>
        <taxon>Burkholderiaceae</taxon>
        <taxon>Burkholderia</taxon>
        <taxon>Burkholderia cepacia complex</taxon>
    </lineage>
</organism>
<reference evidence="3 4" key="1">
    <citation type="submission" date="2018-03" db="EMBL/GenBank/DDBJ databases">
        <authorList>
            <person name="Nguyen K."/>
            <person name="Fouts D."/>
            <person name="Sutton G."/>
        </authorList>
    </citation>
    <scope>NUCLEOTIDE SEQUENCE [LARGE SCALE GENOMIC DNA]</scope>
    <source>
        <strain evidence="3 4">AU14328</strain>
    </source>
</reference>
<dbReference type="Proteomes" id="UP000237811">
    <property type="component" value="Unassembled WGS sequence"/>
</dbReference>
<accession>A0AB37AT42</accession>
<feature type="region of interest" description="Disordered" evidence="1">
    <location>
        <begin position="18"/>
        <end position="92"/>
    </location>
</feature>
<dbReference type="EMBL" id="PVFR01000057">
    <property type="protein sequence ID" value="PRE45652.1"/>
    <property type="molecule type" value="Genomic_DNA"/>
</dbReference>
<proteinExistence type="predicted"/>
<dbReference type="RefSeq" id="WP_105777439.1">
    <property type="nucleotide sequence ID" value="NZ_PVFR01000057.1"/>
</dbReference>
<evidence type="ECO:0000313" key="4">
    <source>
        <dbReference type="Proteomes" id="UP000237811"/>
    </source>
</evidence>
<feature type="signal peptide" evidence="2">
    <location>
        <begin position="1"/>
        <end position="23"/>
    </location>
</feature>
<dbReference type="Gene3D" id="3.10.450.160">
    <property type="entry name" value="inner membrane protein cigr"/>
    <property type="match status" value="1"/>
</dbReference>
<keyword evidence="2" id="KW-0732">Signal</keyword>
<name>A0AB37AT42_9BURK</name>